<comment type="caution">
    <text evidence="2">The sequence shown here is derived from an EMBL/GenBank/DDBJ whole genome shotgun (WGS) entry which is preliminary data.</text>
</comment>
<accession>A0ABQ9UQ51</accession>
<feature type="region of interest" description="Disordered" evidence="1">
    <location>
        <begin position="156"/>
        <end position="177"/>
    </location>
</feature>
<reference evidence="2 3" key="1">
    <citation type="submission" date="2023-05" db="EMBL/GenBank/DDBJ databases">
        <title>B98-5 Cell Line De Novo Hybrid Assembly: An Optical Mapping Approach.</title>
        <authorList>
            <person name="Kananen K."/>
            <person name="Auerbach J.A."/>
            <person name="Kautto E."/>
            <person name="Blachly J.S."/>
        </authorList>
    </citation>
    <scope>NUCLEOTIDE SEQUENCE [LARGE SCALE GENOMIC DNA]</scope>
    <source>
        <strain evidence="2">B95-8</strain>
        <tissue evidence="2">Cell line</tissue>
    </source>
</reference>
<evidence type="ECO:0000313" key="3">
    <source>
        <dbReference type="Proteomes" id="UP001266305"/>
    </source>
</evidence>
<feature type="compositionally biased region" description="Polar residues" evidence="1">
    <location>
        <begin position="165"/>
        <end position="177"/>
    </location>
</feature>
<dbReference type="Proteomes" id="UP001266305">
    <property type="component" value="Unassembled WGS sequence"/>
</dbReference>
<gene>
    <name evidence="2" type="ORF">P7K49_024386</name>
</gene>
<dbReference type="EMBL" id="JASSZA010000011">
    <property type="protein sequence ID" value="KAK2098935.1"/>
    <property type="molecule type" value="Genomic_DNA"/>
</dbReference>
<feature type="compositionally biased region" description="Pro residues" evidence="1">
    <location>
        <begin position="23"/>
        <end position="42"/>
    </location>
</feature>
<protein>
    <submittedName>
        <fullName evidence="2">Uncharacterized protein</fullName>
    </submittedName>
</protein>
<keyword evidence="3" id="KW-1185">Reference proteome</keyword>
<evidence type="ECO:0000256" key="1">
    <source>
        <dbReference type="SAM" id="MobiDB-lite"/>
    </source>
</evidence>
<proteinExistence type="predicted"/>
<name>A0ABQ9UQ51_SAGOE</name>
<organism evidence="2 3">
    <name type="scientific">Saguinus oedipus</name>
    <name type="common">Cotton-top tamarin</name>
    <name type="synonym">Oedipomidas oedipus</name>
    <dbReference type="NCBI Taxonomy" id="9490"/>
    <lineage>
        <taxon>Eukaryota</taxon>
        <taxon>Metazoa</taxon>
        <taxon>Chordata</taxon>
        <taxon>Craniata</taxon>
        <taxon>Vertebrata</taxon>
        <taxon>Euteleostomi</taxon>
        <taxon>Mammalia</taxon>
        <taxon>Eutheria</taxon>
        <taxon>Euarchontoglires</taxon>
        <taxon>Primates</taxon>
        <taxon>Haplorrhini</taxon>
        <taxon>Platyrrhini</taxon>
        <taxon>Cebidae</taxon>
        <taxon>Callitrichinae</taxon>
        <taxon>Saguinus</taxon>
    </lineage>
</organism>
<sequence length="177" mass="19288">MQTAFPRKLDWKSLAVKWGKNQIPPPPPPPPPPVPPGPPPPDSFLGVRMATWLCLSPSGSLPWQGRKRSPESAAAQTKAEGSQSPDGLVALLSLCSHPGFRLLACEMDPHRRIQSETLSHQDTHYSFYTLKAEGLRTCPGFKESQTPQLMCATWNPRGEAGQHPTFPSSTGHPQALP</sequence>
<feature type="region of interest" description="Disordered" evidence="1">
    <location>
        <begin position="16"/>
        <end position="44"/>
    </location>
</feature>
<evidence type="ECO:0000313" key="2">
    <source>
        <dbReference type="EMBL" id="KAK2098935.1"/>
    </source>
</evidence>
<feature type="region of interest" description="Disordered" evidence="1">
    <location>
        <begin position="59"/>
        <end position="84"/>
    </location>
</feature>